<reference evidence="2" key="1">
    <citation type="submission" date="2011-12" db="EMBL/GenBank/DDBJ databases">
        <authorList>
            <consortium name="The Broad Institute Genome Sequencing Platform"/>
            <person name="Russ C."/>
            <person name="Tyler B."/>
            <person name="Panabieres F."/>
            <person name="Shan W."/>
            <person name="Tripathy S."/>
            <person name="Grunwald N."/>
            <person name="Machado M."/>
            <person name="Young S.K."/>
            <person name="Zeng Q."/>
            <person name="Gargeya S."/>
            <person name="Fitzgerald M."/>
            <person name="Haas B."/>
            <person name="Abouelleil A."/>
            <person name="Alvarado L."/>
            <person name="Arachchi H.M."/>
            <person name="Berlin A."/>
            <person name="Chapman S.B."/>
            <person name="Gearin G."/>
            <person name="Goldberg J."/>
            <person name="Griggs A."/>
            <person name="Gujja S."/>
            <person name="Hansen M."/>
            <person name="Heiman D."/>
            <person name="Howarth C."/>
            <person name="Larimer J."/>
            <person name="Lui A."/>
            <person name="MacDonald P.J.P."/>
            <person name="McCowen C."/>
            <person name="Montmayeur A."/>
            <person name="Murphy C."/>
            <person name="Neiman D."/>
            <person name="Pearson M."/>
            <person name="Priest M."/>
            <person name="Roberts A."/>
            <person name="Saif S."/>
            <person name="Shea T."/>
            <person name="Sisk P."/>
            <person name="Stolte C."/>
            <person name="Sykes S."/>
            <person name="Wortman J."/>
            <person name="Nusbaum C."/>
            <person name="Birren B."/>
        </authorList>
    </citation>
    <scope>NUCLEOTIDE SEQUENCE [LARGE SCALE GENOMIC DNA]</scope>
    <source>
        <strain evidence="2">INRA-310</strain>
    </source>
</reference>
<evidence type="ECO:0000313" key="2">
    <source>
        <dbReference type="Proteomes" id="UP000018817"/>
    </source>
</evidence>
<accession>W2PUJ7</accession>
<proteinExistence type="predicted"/>
<gene>
    <name evidence="1" type="ORF">PPTG_23573</name>
</gene>
<dbReference type="GeneID" id="20192172"/>
<evidence type="ECO:0000313" key="1">
    <source>
        <dbReference type="EMBL" id="ETN04612.1"/>
    </source>
</evidence>
<organism evidence="1 2">
    <name type="scientific">Phytophthora nicotianae (strain INRA-310)</name>
    <name type="common">Phytophthora parasitica</name>
    <dbReference type="NCBI Taxonomy" id="761204"/>
    <lineage>
        <taxon>Eukaryota</taxon>
        <taxon>Sar</taxon>
        <taxon>Stramenopiles</taxon>
        <taxon>Oomycota</taxon>
        <taxon>Peronosporomycetes</taxon>
        <taxon>Peronosporales</taxon>
        <taxon>Peronosporaceae</taxon>
        <taxon>Phytophthora</taxon>
    </lineage>
</organism>
<name>W2PUJ7_PHYN3</name>
<dbReference type="VEuPathDB" id="FungiDB:PPTG_23573"/>
<dbReference type="RefSeq" id="XP_008910006.1">
    <property type="nucleotide sequence ID" value="XM_008911758.1"/>
</dbReference>
<protein>
    <submittedName>
        <fullName evidence="1">Uncharacterized protein</fullName>
    </submittedName>
</protein>
<reference evidence="1 2" key="2">
    <citation type="submission" date="2013-11" db="EMBL/GenBank/DDBJ databases">
        <title>The Genome Sequence of Phytophthora parasitica INRA-310.</title>
        <authorList>
            <consortium name="The Broad Institute Genomics Platform"/>
            <person name="Russ C."/>
            <person name="Tyler B."/>
            <person name="Panabieres F."/>
            <person name="Shan W."/>
            <person name="Tripathy S."/>
            <person name="Grunwald N."/>
            <person name="Machado M."/>
            <person name="Johnson C.S."/>
            <person name="Arredondo F."/>
            <person name="Hong C."/>
            <person name="Coffey M."/>
            <person name="Young S.K."/>
            <person name="Zeng Q."/>
            <person name="Gargeya S."/>
            <person name="Fitzgerald M."/>
            <person name="Abouelleil A."/>
            <person name="Alvarado L."/>
            <person name="Chapman S.B."/>
            <person name="Gainer-Dewar J."/>
            <person name="Goldberg J."/>
            <person name="Griggs A."/>
            <person name="Gujja S."/>
            <person name="Hansen M."/>
            <person name="Howarth C."/>
            <person name="Imamovic A."/>
            <person name="Ireland A."/>
            <person name="Larimer J."/>
            <person name="McCowan C."/>
            <person name="Murphy C."/>
            <person name="Pearson M."/>
            <person name="Poon T.W."/>
            <person name="Priest M."/>
            <person name="Roberts A."/>
            <person name="Saif S."/>
            <person name="Shea T."/>
            <person name="Sykes S."/>
            <person name="Wortman J."/>
            <person name="Nusbaum C."/>
            <person name="Birren B."/>
        </authorList>
    </citation>
    <scope>NUCLEOTIDE SEQUENCE [LARGE SCALE GENOMIC DNA]</scope>
    <source>
        <strain evidence="1 2">INRA-310</strain>
    </source>
</reference>
<sequence>MRHRSIRDSWTMRCTATSRYQKAATNPARWMYSKLVSRTRISNRWYSVADQTTMTSW</sequence>
<dbReference type="AlphaFoldDB" id="W2PUJ7"/>
<dbReference type="EMBL" id="KI669603">
    <property type="protein sequence ID" value="ETN04612.1"/>
    <property type="molecule type" value="Genomic_DNA"/>
</dbReference>
<dbReference type="Proteomes" id="UP000018817">
    <property type="component" value="Unassembled WGS sequence"/>
</dbReference>